<protein>
    <submittedName>
        <fullName evidence="2">Uncharacterized protein</fullName>
    </submittedName>
</protein>
<dbReference type="OrthoDB" id="5343483at2759"/>
<sequence length="370" mass="42086">MADAVPSDALDYEACRLSSITLQTDGETPVATKGICNLKRKTEEGEVEDDTDTQISKKQRALHHHDASSPGLSPYLLALIRPPEPSSINGILRQHCRKSLYVKPLYWKLQHLELLGCQFYTKIEKEQNARHVDNPGGFQGQSQGETGRDQVAWNTTKLPPDIIIRRAVKEFSSSGLNFYFNDRHVANLYTYGIFSRTSYEADGPSLAFISLRDVSQQRNMSIKFPRHVERSSPEYRIAEKKRNNVRPVNEVEDPYIVAVLIALAQKQQRRQHAVAGTQADTPNKEDASDGESKAHKVFLLAHTAMDKPCLYFYTARIPSSFLDRLDYPSENIPSRPFRIKYHQILFSSLDAMKRDLKFAISVIHGEEYVF</sequence>
<comment type="caution">
    <text evidence="2">The sequence shown here is derived from an EMBL/GenBank/DDBJ whole genome shotgun (WGS) entry which is preliminary data.</text>
</comment>
<dbReference type="EMBL" id="JOKZ01000131">
    <property type="protein sequence ID" value="KKP02905.1"/>
    <property type="molecule type" value="Genomic_DNA"/>
</dbReference>
<gene>
    <name evidence="2" type="ORF">THAR02_04970</name>
</gene>
<organism evidence="2 3">
    <name type="scientific">Trichoderma harzianum</name>
    <name type="common">Hypocrea lixii</name>
    <dbReference type="NCBI Taxonomy" id="5544"/>
    <lineage>
        <taxon>Eukaryota</taxon>
        <taxon>Fungi</taxon>
        <taxon>Dikarya</taxon>
        <taxon>Ascomycota</taxon>
        <taxon>Pezizomycotina</taxon>
        <taxon>Sordariomycetes</taxon>
        <taxon>Hypocreomycetidae</taxon>
        <taxon>Hypocreales</taxon>
        <taxon>Hypocreaceae</taxon>
        <taxon>Trichoderma</taxon>
    </lineage>
</organism>
<proteinExistence type="predicted"/>
<dbReference type="OMA" id="DQWRDPY"/>
<feature type="region of interest" description="Disordered" evidence="1">
    <location>
        <begin position="43"/>
        <end position="69"/>
    </location>
</feature>
<dbReference type="AlphaFoldDB" id="A0A0F9XEA8"/>
<evidence type="ECO:0000256" key="1">
    <source>
        <dbReference type="SAM" id="MobiDB-lite"/>
    </source>
</evidence>
<dbReference type="Proteomes" id="UP000034112">
    <property type="component" value="Unassembled WGS sequence"/>
</dbReference>
<evidence type="ECO:0000313" key="3">
    <source>
        <dbReference type="Proteomes" id="UP000034112"/>
    </source>
</evidence>
<evidence type="ECO:0000313" key="2">
    <source>
        <dbReference type="EMBL" id="KKP02905.1"/>
    </source>
</evidence>
<accession>A0A0F9XEA8</accession>
<reference evidence="3" key="1">
    <citation type="journal article" date="2015" name="Genome Announc.">
        <title>Draft whole-genome sequence of the biocontrol agent Trichoderma harzianum T6776.</title>
        <authorList>
            <person name="Baroncelli R."/>
            <person name="Piaggeschi G."/>
            <person name="Fiorini L."/>
            <person name="Bertolini E."/>
            <person name="Zapparata A."/>
            <person name="Pe M.E."/>
            <person name="Sarrocco S."/>
            <person name="Vannacci G."/>
        </authorList>
    </citation>
    <scope>NUCLEOTIDE SEQUENCE [LARGE SCALE GENOMIC DNA]</scope>
    <source>
        <strain evidence="3">T6776</strain>
    </source>
</reference>
<name>A0A0F9XEA8_TRIHA</name>